<dbReference type="EMBL" id="GG745331">
    <property type="protein sequence ID" value="KNE57323.1"/>
    <property type="molecule type" value="Genomic_DNA"/>
</dbReference>
<comment type="function">
    <text evidence="4 5">Catalyzes the cleavage of L-kynurenine (L-Kyn) and L-3-hydroxykynurenine (L-3OHKyn) into anthranilic acid (AA) and 3-hydroxyanthranilic acid (3-OHAA), respectively.</text>
</comment>
<dbReference type="Gene3D" id="3.40.640.10">
    <property type="entry name" value="Type I PLP-dependent aspartate aminotransferase-like (Major domain)"/>
    <property type="match status" value="1"/>
</dbReference>
<keyword evidence="2 4" id="KW-0378">Hydrolase</keyword>
<feature type="binding site" evidence="4">
    <location>
        <position position="296"/>
    </location>
    <ligand>
        <name>pyridoxal 5'-phosphate</name>
        <dbReference type="ChEBI" id="CHEBI:597326"/>
    </ligand>
</feature>
<keyword evidence="1 4" id="KW-0662">Pyridine nucleotide biosynthesis</keyword>
<feature type="modified residue" description="N6-(pyridoxal phosphate)lysine" evidence="4">
    <location>
        <position position="264"/>
    </location>
</feature>
<dbReference type="GO" id="GO:0019441">
    <property type="term" value="P:L-tryptophan catabolic process to kynurenine"/>
    <property type="evidence" value="ECO:0007669"/>
    <property type="project" value="TreeGrafter"/>
</dbReference>
<comment type="subunit">
    <text evidence="4 5">Homodimer.</text>
</comment>
<dbReference type="PANTHER" id="PTHR14084:SF0">
    <property type="entry name" value="KYNURENINASE"/>
    <property type="match status" value="1"/>
</dbReference>
<keyword evidence="7" id="KW-1185">Reference proteome</keyword>
<dbReference type="HAMAP" id="MF_01970">
    <property type="entry name" value="Kynureninase"/>
    <property type="match status" value="1"/>
</dbReference>
<dbReference type="VEuPathDB" id="FungiDB:AMAG_03046"/>
<dbReference type="GO" id="GO:0019805">
    <property type="term" value="P:quinolinate biosynthetic process"/>
    <property type="evidence" value="ECO:0007669"/>
    <property type="project" value="UniProtKB-UniRule"/>
</dbReference>
<dbReference type="GO" id="GO:0034354">
    <property type="term" value="P:'de novo' NAD+ biosynthetic process from L-tryptophan"/>
    <property type="evidence" value="ECO:0007669"/>
    <property type="project" value="UniProtKB-UniRule"/>
</dbReference>
<dbReference type="GO" id="GO:0005737">
    <property type="term" value="C:cytoplasm"/>
    <property type="evidence" value="ECO:0007669"/>
    <property type="project" value="UniProtKB-SubCell"/>
</dbReference>
<dbReference type="Gene3D" id="3.90.1150.10">
    <property type="entry name" value="Aspartate Aminotransferase, domain 1"/>
    <property type="match status" value="2"/>
</dbReference>
<evidence type="ECO:0000313" key="6">
    <source>
        <dbReference type="EMBL" id="KNE57323.1"/>
    </source>
</evidence>
<dbReference type="InterPro" id="IPR015422">
    <property type="entry name" value="PyrdxlP-dep_Trfase_small"/>
</dbReference>
<name>A0A0L0S455_ALLM3</name>
<reference evidence="7" key="2">
    <citation type="submission" date="2009-11" db="EMBL/GenBank/DDBJ databases">
        <title>The Genome Sequence of Allomyces macrogynus strain ATCC 38327.</title>
        <authorList>
            <consortium name="The Broad Institute Genome Sequencing Platform"/>
            <person name="Russ C."/>
            <person name="Cuomo C."/>
            <person name="Shea T."/>
            <person name="Young S.K."/>
            <person name="Zeng Q."/>
            <person name="Koehrsen M."/>
            <person name="Haas B."/>
            <person name="Borodovsky M."/>
            <person name="Guigo R."/>
            <person name="Alvarado L."/>
            <person name="Berlin A."/>
            <person name="Borenstein D."/>
            <person name="Chen Z."/>
            <person name="Engels R."/>
            <person name="Freedman E."/>
            <person name="Gellesch M."/>
            <person name="Goldberg J."/>
            <person name="Griggs A."/>
            <person name="Gujja S."/>
            <person name="Heiman D."/>
            <person name="Hepburn T."/>
            <person name="Howarth C."/>
            <person name="Jen D."/>
            <person name="Larson L."/>
            <person name="Lewis B."/>
            <person name="Mehta T."/>
            <person name="Park D."/>
            <person name="Pearson M."/>
            <person name="Roberts A."/>
            <person name="Saif S."/>
            <person name="Shenoy N."/>
            <person name="Sisk P."/>
            <person name="Stolte C."/>
            <person name="Sykes S."/>
            <person name="Walk T."/>
            <person name="White J."/>
            <person name="Yandava C."/>
            <person name="Burger G."/>
            <person name="Gray M.W."/>
            <person name="Holland P.W.H."/>
            <person name="King N."/>
            <person name="Lang F.B.F."/>
            <person name="Roger A.J."/>
            <person name="Ruiz-Trillo I."/>
            <person name="Lander E."/>
            <person name="Nusbaum C."/>
        </authorList>
    </citation>
    <scope>NUCLEOTIDE SEQUENCE [LARGE SCALE GENOMIC DNA]</scope>
    <source>
        <strain evidence="7">ATCC 38327</strain>
    </source>
</reference>
<evidence type="ECO:0000256" key="3">
    <source>
        <dbReference type="ARBA" id="ARBA00022898"/>
    </source>
</evidence>
<dbReference type="NCBIfam" id="TIGR01814">
    <property type="entry name" value="kynureninase"/>
    <property type="match status" value="1"/>
</dbReference>
<feature type="binding site" evidence="4">
    <location>
        <position position="209"/>
    </location>
    <ligand>
        <name>pyridoxal 5'-phosphate</name>
        <dbReference type="ChEBI" id="CHEBI:597326"/>
    </ligand>
</feature>
<evidence type="ECO:0000256" key="1">
    <source>
        <dbReference type="ARBA" id="ARBA00022642"/>
    </source>
</evidence>
<dbReference type="EC" id="3.7.1.3" evidence="4 5"/>
<dbReference type="PIRSF" id="PIRSF038800">
    <property type="entry name" value="KYNU"/>
    <property type="match status" value="1"/>
</dbReference>
<dbReference type="InterPro" id="IPR015421">
    <property type="entry name" value="PyrdxlP-dep_Trfase_major"/>
</dbReference>
<dbReference type="GO" id="GO:0043420">
    <property type="term" value="P:anthranilate metabolic process"/>
    <property type="evidence" value="ECO:0007669"/>
    <property type="project" value="UniProtKB-UniRule"/>
</dbReference>
<evidence type="ECO:0000313" key="7">
    <source>
        <dbReference type="Proteomes" id="UP000054350"/>
    </source>
</evidence>
<accession>A0A0L0S455</accession>
<comment type="cofactor">
    <cofactor evidence="4 5">
        <name>pyridoxal 5'-phosphate</name>
        <dbReference type="ChEBI" id="CHEBI:597326"/>
    </cofactor>
</comment>
<evidence type="ECO:0000256" key="4">
    <source>
        <dbReference type="HAMAP-Rule" id="MF_03017"/>
    </source>
</evidence>
<dbReference type="GO" id="GO:0030429">
    <property type="term" value="F:kynureninase activity"/>
    <property type="evidence" value="ECO:0007669"/>
    <property type="project" value="UniProtKB-UniRule"/>
</dbReference>
<feature type="binding site" evidence="4">
    <location>
        <position position="241"/>
    </location>
    <ligand>
        <name>pyridoxal 5'-phosphate</name>
        <dbReference type="ChEBI" id="CHEBI:597326"/>
    </ligand>
</feature>
<protein>
    <recommendedName>
        <fullName evidence="4 5">Kynureninase</fullName>
        <ecNumber evidence="4 5">3.7.1.3</ecNumber>
    </recommendedName>
    <alternativeName>
        <fullName evidence="4">Biosynthesis of nicotinic acid protein 5</fullName>
    </alternativeName>
    <alternativeName>
        <fullName evidence="4">L-kynurenine hydrolase</fullName>
    </alternativeName>
</protein>
<comment type="caution">
    <text evidence="4">Lacks conserved residue(s) required for the propagation of feature annotation.</text>
</comment>
<dbReference type="UniPathway" id="UPA00253">
    <property type="reaction ID" value="UER00329"/>
</dbReference>
<feature type="binding site" evidence="4">
    <location>
        <position position="324"/>
    </location>
    <ligand>
        <name>pyridoxal 5'-phosphate</name>
        <dbReference type="ChEBI" id="CHEBI:597326"/>
    </ligand>
</feature>
<dbReference type="Proteomes" id="UP000054350">
    <property type="component" value="Unassembled WGS sequence"/>
</dbReference>
<reference evidence="6 7" key="1">
    <citation type="submission" date="2009-11" db="EMBL/GenBank/DDBJ databases">
        <title>Annotation of Allomyces macrogynus ATCC 38327.</title>
        <authorList>
            <consortium name="The Broad Institute Genome Sequencing Platform"/>
            <person name="Russ C."/>
            <person name="Cuomo C."/>
            <person name="Burger G."/>
            <person name="Gray M.W."/>
            <person name="Holland P.W.H."/>
            <person name="King N."/>
            <person name="Lang F.B.F."/>
            <person name="Roger A.J."/>
            <person name="Ruiz-Trillo I."/>
            <person name="Young S.K."/>
            <person name="Zeng Q."/>
            <person name="Gargeya S."/>
            <person name="Fitzgerald M."/>
            <person name="Haas B."/>
            <person name="Abouelleil A."/>
            <person name="Alvarado L."/>
            <person name="Arachchi H.M."/>
            <person name="Berlin A."/>
            <person name="Chapman S.B."/>
            <person name="Gearin G."/>
            <person name="Goldberg J."/>
            <person name="Griggs A."/>
            <person name="Gujja S."/>
            <person name="Hansen M."/>
            <person name="Heiman D."/>
            <person name="Howarth C."/>
            <person name="Larimer J."/>
            <person name="Lui A."/>
            <person name="MacDonald P.J.P."/>
            <person name="McCowen C."/>
            <person name="Montmayeur A."/>
            <person name="Murphy C."/>
            <person name="Neiman D."/>
            <person name="Pearson M."/>
            <person name="Priest M."/>
            <person name="Roberts A."/>
            <person name="Saif S."/>
            <person name="Shea T."/>
            <person name="Sisk P."/>
            <person name="Stolte C."/>
            <person name="Sykes S."/>
            <person name="Wortman J."/>
            <person name="Nusbaum C."/>
            <person name="Birren B."/>
        </authorList>
    </citation>
    <scope>NUCLEOTIDE SEQUENCE [LARGE SCALE GENOMIC DNA]</scope>
    <source>
        <strain evidence="6 7">ATCC 38327</strain>
    </source>
</reference>
<keyword evidence="3 4" id="KW-0663">Pyridoxal phosphate</keyword>
<evidence type="ECO:0000256" key="2">
    <source>
        <dbReference type="ARBA" id="ARBA00022801"/>
    </source>
</evidence>
<dbReference type="PANTHER" id="PTHR14084">
    <property type="entry name" value="KYNURENINASE"/>
    <property type="match status" value="1"/>
</dbReference>
<comment type="pathway">
    <text evidence="4 5">Cofactor biosynthesis; NAD(+) biosynthesis; quinolinate from L-kynurenine: step 2/3.</text>
</comment>
<dbReference type="STRING" id="578462.A0A0L0S455"/>
<sequence length="455" mass="48582">MATTTTTAAHPLDQLRAEATAARLDLASPQFAAHLDAADPLRALRNDFLLPAYPAPAAGTAAASAHADKVVYLCGNSLGLQPRGTRDLLMQELDVWANRGVMGHFDHPYGPTAAVSLFAPPRFAAALDAARPGGAAWGILLTAPRLPGPPRGGTAAASASCPTKAVYPGRQTVWALQPGGTGELATLRTEDILATIKQHGNEIAVVLFSGVQYYTGQLFDMPTITRAAREAGCVVGWDLAHAVGNVPLHLHDWDVDFAAWCTYKYLNSGPGCIAGAFVHAKHADKKMADLPRFAGWWGHDKQSRFKMPDQFAPMPGAAGFQLSNPSVVATVSLLGSMQVFQKTSIAQLRAKSLRLTAYLEHLLVSEIAPLPSALGLRILTPSDPNQRGAQLSLLFAKMNGVGSLMKELEHRGVVVDEREPNVIRVAPAPIYNNFTDVRRFVTALKESLEAVAAKN</sequence>
<keyword evidence="4 5" id="KW-0963">Cytoplasm</keyword>
<dbReference type="InterPro" id="IPR010111">
    <property type="entry name" value="Kynureninase"/>
</dbReference>
<dbReference type="GO" id="GO:0030170">
    <property type="term" value="F:pyridoxal phosphate binding"/>
    <property type="evidence" value="ECO:0007669"/>
    <property type="project" value="UniProtKB-UniRule"/>
</dbReference>
<comment type="similarity">
    <text evidence="4 5">Belongs to the kynureninase family.</text>
</comment>
<proteinExistence type="inferred from homology"/>
<evidence type="ECO:0000256" key="5">
    <source>
        <dbReference type="PIRNR" id="PIRNR038800"/>
    </source>
</evidence>
<dbReference type="GO" id="GO:0097053">
    <property type="term" value="P:L-kynurenine catabolic process"/>
    <property type="evidence" value="ECO:0007669"/>
    <property type="project" value="UniProtKB-UniRule"/>
</dbReference>
<gene>
    <name evidence="4" type="primary">BNA5</name>
    <name evidence="6" type="ORF">AMAG_03046</name>
</gene>
<dbReference type="OrthoDB" id="5978656at2759"/>
<organism evidence="6 7">
    <name type="scientific">Allomyces macrogynus (strain ATCC 38327)</name>
    <name type="common">Allomyces javanicus var. macrogynus</name>
    <dbReference type="NCBI Taxonomy" id="578462"/>
    <lineage>
        <taxon>Eukaryota</taxon>
        <taxon>Fungi</taxon>
        <taxon>Fungi incertae sedis</taxon>
        <taxon>Blastocladiomycota</taxon>
        <taxon>Blastocladiomycetes</taxon>
        <taxon>Blastocladiales</taxon>
        <taxon>Blastocladiaceae</taxon>
        <taxon>Allomyces</taxon>
    </lineage>
</organism>
<feature type="binding site" evidence="4">
    <location>
        <position position="238"/>
    </location>
    <ligand>
        <name>pyridoxal 5'-phosphate</name>
        <dbReference type="ChEBI" id="CHEBI:597326"/>
    </ligand>
</feature>
<dbReference type="eggNOG" id="KOG3846">
    <property type="taxonomic scope" value="Eukaryota"/>
</dbReference>
<comment type="subcellular location">
    <subcellularLocation>
        <location evidence="4 5">Cytoplasm</location>
    </subcellularLocation>
</comment>
<comment type="catalytic activity">
    <reaction evidence="4 5">
        <text>L-kynurenine + H2O = anthranilate + L-alanine + H(+)</text>
        <dbReference type="Rhea" id="RHEA:16813"/>
        <dbReference type="ChEBI" id="CHEBI:15377"/>
        <dbReference type="ChEBI" id="CHEBI:15378"/>
        <dbReference type="ChEBI" id="CHEBI:16567"/>
        <dbReference type="ChEBI" id="CHEBI:57959"/>
        <dbReference type="ChEBI" id="CHEBI:57972"/>
        <dbReference type="EC" id="3.7.1.3"/>
    </reaction>
</comment>
<dbReference type="Pfam" id="PF22580">
    <property type="entry name" value="KYNU_C"/>
    <property type="match status" value="1"/>
</dbReference>
<dbReference type="SUPFAM" id="SSF53383">
    <property type="entry name" value="PLP-dependent transferases"/>
    <property type="match status" value="1"/>
</dbReference>
<dbReference type="AlphaFoldDB" id="A0A0L0S455"/>
<comment type="catalytic activity">
    <reaction evidence="5">
        <text>3-hydroxy-L-kynurenine + H2O = 3-hydroxyanthranilate + L-alanine + H(+)</text>
        <dbReference type="Rhea" id="RHEA:25143"/>
        <dbReference type="ChEBI" id="CHEBI:15377"/>
        <dbReference type="ChEBI" id="CHEBI:15378"/>
        <dbReference type="ChEBI" id="CHEBI:36559"/>
        <dbReference type="ChEBI" id="CHEBI:57972"/>
        <dbReference type="ChEBI" id="CHEBI:58125"/>
        <dbReference type="EC" id="3.7.1.3"/>
    </reaction>
</comment>
<dbReference type="UniPathway" id="UPA00334">
    <property type="reaction ID" value="UER00455"/>
</dbReference>
<dbReference type="InterPro" id="IPR015424">
    <property type="entry name" value="PyrdxlP-dep_Trfase"/>
</dbReference>
<feature type="binding site" evidence="4">
    <location>
        <position position="263"/>
    </location>
    <ligand>
        <name>pyridoxal 5'-phosphate</name>
        <dbReference type="ChEBI" id="CHEBI:597326"/>
    </ligand>
</feature>
<comment type="pathway">
    <text evidence="4 5">Amino-acid degradation; L-kynurenine degradation; L-alanine and anthranilate from L-kynurenine: step 1/1.</text>
</comment>